<evidence type="ECO:0000259" key="5">
    <source>
        <dbReference type="Pfam" id="PF25975"/>
    </source>
</evidence>
<organism evidence="6 7">
    <name type="scientific">Actomonas aquatica</name>
    <dbReference type="NCBI Taxonomy" id="2866162"/>
    <lineage>
        <taxon>Bacteria</taxon>
        <taxon>Pseudomonadati</taxon>
        <taxon>Verrucomicrobiota</taxon>
        <taxon>Opitutia</taxon>
        <taxon>Opitutales</taxon>
        <taxon>Opitutaceae</taxon>
        <taxon>Actomonas</taxon>
    </lineage>
</organism>
<proteinExistence type="inferred from homology"/>
<dbReference type="PROSITE" id="PS51257">
    <property type="entry name" value="PROKAR_LIPOPROTEIN"/>
    <property type="match status" value="1"/>
</dbReference>
<dbReference type="Gene3D" id="2.40.420.20">
    <property type="match status" value="1"/>
</dbReference>
<evidence type="ECO:0000313" key="7">
    <source>
        <dbReference type="Proteomes" id="UP000738431"/>
    </source>
</evidence>
<dbReference type="PANTHER" id="PTHR30469">
    <property type="entry name" value="MULTIDRUG RESISTANCE PROTEIN MDTA"/>
    <property type="match status" value="1"/>
</dbReference>
<dbReference type="RefSeq" id="WP_221031273.1">
    <property type="nucleotide sequence ID" value="NZ_CP139781.1"/>
</dbReference>
<feature type="signal peptide" evidence="3">
    <location>
        <begin position="1"/>
        <end position="23"/>
    </location>
</feature>
<feature type="domain" description="CzcB-like barrel-sandwich hybrid" evidence="4">
    <location>
        <begin position="69"/>
        <end position="192"/>
    </location>
</feature>
<keyword evidence="2" id="KW-0175">Coiled coil</keyword>
<dbReference type="InterPro" id="IPR058649">
    <property type="entry name" value="CzcB_C"/>
</dbReference>
<comment type="similarity">
    <text evidence="1">Belongs to the membrane fusion protein (MFP) (TC 8.A.1) family.</text>
</comment>
<dbReference type="SUPFAM" id="SSF111369">
    <property type="entry name" value="HlyD-like secretion proteins"/>
    <property type="match status" value="1"/>
</dbReference>
<dbReference type="EMBL" id="CP139781">
    <property type="protein sequence ID" value="WRQ86344.1"/>
    <property type="molecule type" value="Genomic_DNA"/>
</dbReference>
<reference evidence="6 7" key="1">
    <citation type="submission" date="2023-12" db="EMBL/GenBank/DDBJ databases">
        <title>Description of an unclassified Opitutus bacterium of Verrucomicrobiota.</title>
        <authorList>
            <person name="Zhang D.-F."/>
        </authorList>
    </citation>
    <scope>NUCLEOTIDE SEQUENCE [LARGE SCALE GENOMIC DNA]</scope>
    <source>
        <strain evidence="6 7">WL0086</strain>
    </source>
</reference>
<dbReference type="InterPro" id="IPR058647">
    <property type="entry name" value="BSH_CzcB-like"/>
</dbReference>
<gene>
    <name evidence="6" type="ORF">K1X11_016130</name>
</gene>
<dbReference type="NCBIfam" id="TIGR01730">
    <property type="entry name" value="RND_mfp"/>
    <property type="match status" value="1"/>
</dbReference>
<dbReference type="Proteomes" id="UP000738431">
    <property type="component" value="Chromosome"/>
</dbReference>
<name>A0ABZ1C472_9BACT</name>
<dbReference type="InterPro" id="IPR006143">
    <property type="entry name" value="RND_pump_MFP"/>
</dbReference>
<evidence type="ECO:0000313" key="6">
    <source>
        <dbReference type="EMBL" id="WRQ86344.1"/>
    </source>
</evidence>
<keyword evidence="3" id="KW-0732">Signal</keyword>
<evidence type="ECO:0000256" key="1">
    <source>
        <dbReference type="ARBA" id="ARBA00009477"/>
    </source>
</evidence>
<dbReference type="Pfam" id="PF25975">
    <property type="entry name" value="CzcB_C"/>
    <property type="match status" value="1"/>
</dbReference>
<dbReference type="Pfam" id="PF25973">
    <property type="entry name" value="BSH_CzcB"/>
    <property type="match status" value="1"/>
</dbReference>
<evidence type="ECO:0000256" key="3">
    <source>
        <dbReference type="SAM" id="SignalP"/>
    </source>
</evidence>
<dbReference type="Gene3D" id="2.40.30.170">
    <property type="match status" value="1"/>
</dbReference>
<accession>A0ABZ1C472</accession>
<sequence length="345" mass="35199">MTRPHLLPLLLAAAATFTFTACSGGHDTAAPARPGAHLPAVDVATTTVSAATTPQIRHLPGTVQATSRATVAAKVMGTVTTAPSVGQSVAAGEVVLTVAADELKAAVASARAALDLATRNHQRESDLLARGASTAETVRNLDDQRRIAAAQLEAATAQLSYTQVTAPFAGTITTRYVETGDLAAPGAPLFTLEGAHLEVQVAVPESLAAATLGDTLTVELSDDSAVSATVTEASPAADPVTRSRLVRLALPANASATAGQFVRVRWPDAAATVIRVPSSAVSAFGQMQRVFVATDGHAILRLVKTGHVQDGATVILSGLNPGETIVTDPPATLRDGQPLNLNAAR</sequence>
<feature type="coiled-coil region" evidence="2">
    <location>
        <begin position="100"/>
        <end position="158"/>
    </location>
</feature>
<keyword evidence="7" id="KW-1185">Reference proteome</keyword>
<dbReference type="Gene3D" id="1.10.287.470">
    <property type="entry name" value="Helix hairpin bin"/>
    <property type="match status" value="1"/>
</dbReference>
<dbReference type="Gene3D" id="2.40.50.100">
    <property type="match status" value="1"/>
</dbReference>
<feature type="domain" description="CzcB-like C-terminal circularly permuted SH3-like" evidence="5">
    <location>
        <begin position="274"/>
        <end position="327"/>
    </location>
</feature>
<feature type="chain" id="PRO_5047314189" evidence="3">
    <location>
        <begin position="24"/>
        <end position="345"/>
    </location>
</feature>
<evidence type="ECO:0000256" key="2">
    <source>
        <dbReference type="SAM" id="Coils"/>
    </source>
</evidence>
<evidence type="ECO:0000259" key="4">
    <source>
        <dbReference type="Pfam" id="PF25973"/>
    </source>
</evidence>
<dbReference type="PANTHER" id="PTHR30469:SF38">
    <property type="entry name" value="HLYD FAMILY SECRETION PROTEIN"/>
    <property type="match status" value="1"/>
</dbReference>
<protein>
    <submittedName>
        <fullName evidence="6">Efflux RND transporter periplasmic adaptor subunit</fullName>
    </submittedName>
</protein>